<protein>
    <submittedName>
        <fullName evidence="2">Uncharacterized protein</fullName>
    </submittedName>
</protein>
<feature type="region of interest" description="Disordered" evidence="1">
    <location>
        <begin position="99"/>
        <end position="142"/>
    </location>
</feature>
<gene>
    <name evidence="2" type="ORF">MRATA1EN1_LOCUS12527</name>
</gene>
<feature type="region of interest" description="Disordered" evidence="1">
    <location>
        <begin position="19"/>
        <end position="59"/>
    </location>
</feature>
<evidence type="ECO:0000313" key="3">
    <source>
        <dbReference type="Proteomes" id="UP001176941"/>
    </source>
</evidence>
<feature type="compositionally biased region" description="Basic residues" evidence="1">
    <location>
        <begin position="108"/>
        <end position="117"/>
    </location>
</feature>
<reference evidence="2" key="1">
    <citation type="submission" date="2023-04" db="EMBL/GenBank/DDBJ databases">
        <authorList>
            <consortium name="ELIXIR-Norway"/>
        </authorList>
    </citation>
    <scope>NUCLEOTIDE SEQUENCE [LARGE SCALE GENOMIC DNA]</scope>
</reference>
<dbReference type="EMBL" id="OX459957">
    <property type="protein sequence ID" value="CAI9163565.1"/>
    <property type="molecule type" value="Genomic_DNA"/>
</dbReference>
<dbReference type="Proteomes" id="UP001176941">
    <property type="component" value="Chromosome 21"/>
</dbReference>
<proteinExistence type="predicted"/>
<accession>A0ABN8YR61</accession>
<name>A0ABN8YR61_RANTA</name>
<keyword evidence="3" id="KW-1185">Reference proteome</keyword>
<evidence type="ECO:0000256" key="1">
    <source>
        <dbReference type="SAM" id="MobiDB-lite"/>
    </source>
</evidence>
<sequence>MRGGLPECKYMTPKPCLRQKNAGGVASWEGVTKSSGFRLDSAPPSPPTPSQNRNRLKEKWSPISFPHFLGGPGAAWVCGRLGRAGPAVTLPVSPLRLQGAKGAEGRGRRAGPGRRSRPSIARGCPGAPLPPRSSPLPLAAPLLPPPRRQLLAAAAGLARGGGGGGGCLASSRFLGNPAPYLLSRPRGRGGAAAEEVLNPDLGARPVAVGTSRDAVRKAKRRWRQARKRC</sequence>
<organism evidence="2 3">
    <name type="scientific">Rangifer tarandus platyrhynchus</name>
    <name type="common">Svalbard reindeer</name>
    <dbReference type="NCBI Taxonomy" id="3082113"/>
    <lineage>
        <taxon>Eukaryota</taxon>
        <taxon>Metazoa</taxon>
        <taxon>Chordata</taxon>
        <taxon>Craniata</taxon>
        <taxon>Vertebrata</taxon>
        <taxon>Euteleostomi</taxon>
        <taxon>Mammalia</taxon>
        <taxon>Eutheria</taxon>
        <taxon>Laurasiatheria</taxon>
        <taxon>Artiodactyla</taxon>
        <taxon>Ruminantia</taxon>
        <taxon>Pecora</taxon>
        <taxon>Cervidae</taxon>
        <taxon>Odocoileinae</taxon>
        <taxon>Rangifer</taxon>
    </lineage>
</organism>
<evidence type="ECO:0000313" key="2">
    <source>
        <dbReference type="EMBL" id="CAI9163565.1"/>
    </source>
</evidence>